<proteinExistence type="predicted"/>
<dbReference type="Proteomes" id="UP000286415">
    <property type="component" value="Unassembled WGS sequence"/>
</dbReference>
<sequence length="359" mass="41539">MSKSRTRTEKAKPQPLAIFHEKITQASWINFLDAEESEDVANQICSELLDRTLNEIFKVYIQNQVIPYTVYQAEQALLQLLELEFFTNASSELDIFRSDSWQQDQVAQACKIDSWAQGAISKRGEIDWSEKLDQNSSRSDDAEPTNEETVDKPIPCESANRRLVRKKIRAKVQRAKSPTQVQKKNIKSDKRSRSIERRSLTSASNKRDQRPEPLVSRAAQNALDGIPDKNNEGLRLKAEEIRRKELNLTRLIRKLKACLSHRRFDALLEVYYRRNTTHKIAESSSVAHDRFRPSWGSSARRSSRVSASLRFWFNPNCTKFDPCTHLHTSLVLMRDSLGSWLNLKFLKFFSNIVWCSTFS</sequence>
<dbReference type="Pfam" id="PF15479">
    <property type="entry name" value="DUF4639"/>
    <property type="match status" value="1"/>
</dbReference>
<gene>
    <name evidence="2" type="ORF">CSKR_105465</name>
</gene>
<dbReference type="AlphaFoldDB" id="A0A8T1N0D9"/>
<dbReference type="PANTHER" id="PTHR34438:SF1">
    <property type="entry name" value="CHROMOSOME 2 OPEN READING FRAME 81"/>
    <property type="match status" value="1"/>
</dbReference>
<organism evidence="2 3">
    <name type="scientific">Clonorchis sinensis</name>
    <name type="common">Chinese liver fluke</name>
    <dbReference type="NCBI Taxonomy" id="79923"/>
    <lineage>
        <taxon>Eukaryota</taxon>
        <taxon>Metazoa</taxon>
        <taxon>Spiralia</taxon>
        <taxon>Lophotrochozoa</taxon>
        <taxon>Platyhelminthes</taxon>
        <taxon>Trematoda</taxon>
        <taxon>Digenea</taxon>
        <taxon>Opisthorchiida</taxon>
        <taxon>Opisthorchiata</taxon>
        <taxon>Opisthorchiidae</taxon>
        <taxon>Clonorchis</taxon>
    </lineage>
</organism>
<feature type="compositionally biased region" description="Basic and acidic residues" evidence="1">
    <location>
        <begin position="126"/>
        <end position="141"/>
    </location>
</feature>
<feature type="compositionally biased region" description="Basic and acidic residues" evidence="1">
    <location>
        <begin position="186"/>
        <end position="211"/>
    </location>
</feature>
<dbReference type="InterPro" id="IPR028042">
    <property type="entry name" value="DUF4639"/>
</dbReference>
<reference evidence="2 3" key="2">
    <citation type="journal article" date="2021" name="Genomics">
        <title>High-quality reference genome for Clonorchis sinensis.</title>
        <authorList>
            <person name="Young N.D."/>
            <person name="Stroehlein A.J."/>
            <person name="Kinkar L."/>
            <person name="Wang T."/>
            <person name="Sohn W.M."/>
            <person name="Chang B.C.H."/>
            <person name="Kaur P."/>
            <person name="Weisz D."/>
            <person name="Dudchenko O."/>
            <person name="Aiden E.L."/>
            <person name="Korhonen P.K."/>
            <person name="Gasser R.B."/>
        </authorList>
    </citation>
    <scope>NUCLEOTIDE SEQUENCE [LARGE SCALE GENOMIC DNA]</scope>
    <source>
        <strain evidence="2">Cs-k2</strain>
    </source>
</reference>
<dbReference type="PANTHER" id="PTHR34438">
    <property type="entry name" value="SI:DKEY-97L20.6"/>
    <property type="match status" value="1"/>
</dbReference>
<keyword evidence="3" id="KW-1185">Reference proteome</keyword>
<evidence type="ECO:0000313" key="2">
    <source>
        <dbReference type="EMBL" id="KAG5454565.1"/>
    </source>
</evidence>
<dbReference type="OrthoDB" id="193650at2759"/>
<evidence type="ECO:0000313" key="3">
    <source>
        <dbReference type="Proteomes" id="UP000286415"/>
    </source>
</evidence>
<feature type="region of interest" description="Disordered" evidence="1">
    <location>
        <begin position="126"/>
        <end position="156"/>
    </location>
</feature>
<accession>A0A8T1N0D9</accession>
<reference evidence="2 3" key="1">
    <citation type="journal article" date="2018" name="Biotechnol. Adv.">
        <title>Improved genomic resources and new bioinformatic workflow for the carcinogenic parasite Clonorchis sinensis: Biotechnological implications.</title>
        <authorList>
            <person name="Wang D."/>
            <person name="Korhonen P.K."/>
            <person name="Gasser R.B."/>
            <person name="Young N.D."/>
        </authorList>
    </citation>
    <scope>NUCLEOTIDE SEQUENCE [LARGE SCALE GENOMIC DNA]</scope>
    <source>
        <strain evidence="2">Cs-k2</strain>
    </source>
</reference>
<name>A0A8T1N0D9_CLOSI</name>
<comment type="caution">
    <text evidence="2">The sequence shown here is derived from an EMBL/GenBank/DDBJ whole genome shotgun (WGS) entry which is preliminary data.</text>
</comment>
<dbReference type="EMBL" id="NIRI02000005">
    <property type="protein sequence ID" value="KAG5454565.1"/>
    <property type="molecule type" value="Genomic_DNA"/>
</dbReference>
<protein>
    <submittedName>
        <fullName evidence="2">Uncharacterized protein</fullName>
    </submittedName>
</protein>
<feature type="region of interest" description="Disordered" evidence="1">
    <location>
        <begin position="169"/>
        <end position="213"/>
    </location>
</feature>
<evidence type="ECO:0000256" key="1">
    <source>
        <dbReference type="SAM" id="MobiDB-lite"/>
    </source>
</evidence>